<organism evidence="1">
    <name type="scientific">Candidatus Nitrotoga fabula</name>
    <dbReference type="NCBI Taxonomy" id="2182327"/>
    <lineage>
        <taxon>Bacteria</taxon>
        <taxon>Pseudomonadati</taxon>
        <taxon>Pseudomonadota</taxon>
        <taxon>Betaproteobacteria</taxon>
        <taxon>Nitrosomonadales</taxon>
        <taxon>Gallionellaceae</taxon>
        <taxon>Candidatus Nitrotoga</taxon>
    </lineage>
</organism>
<protein>
    <submittedName>
        <fullName evidence="1">Uncharacterized protein</fullName>
    </submittedName>
</protein>
<proteinExistence type="predicted"/>
<reference evidence="1" key="1">
    <citation type="submission" date="2018-05" db="EMBL/GenBank/DDBJ databases">
        <authorList>
            <person name="Lanie J.A."/>
            <person name="Ng W.-L."/>
            <person name="Kazmierczak K.M."/>
            <person name="Andrzejewski T.M."/>
            <person name="Davidsen T.M."/>
            <person name="Wayne K.J."/>
            <person name="Tettelin H."/>
            <person name="Glass J.I."/>
            <person name="Rusch D."/>
            <person name="Podicherti R."/>
            <person name="Tsui H.-C.T."/>
            <person name="Winkler M.E."/>
        </authorList>
    </citation>
    <scope>NUCLEOTIDE SEQUENCE</scope>
    <source>
        <strain evidence="1">KNB</strain>
    </source>
</reference>
<gene>
    <name evidence="1" type="ORF">NITFAB_1220</name>
</gene>
<sequence length="130" mass="14706">MANITNAQLIITEDSDKKTARCVVNAKVFFTAYEMREMREGLKFVLHCSLWGEDLGMWLNPDDFLYSYGSKHFPDATPTSPESVVFDVTVGVGLLNEDWGTDEVYGLLTLKNLYTGNKVKAKTNVVKRKF</sequence>
<dbReference type="EMBL" id="LS423452">
    <property type="protein sequence ID" value="SPS05630.1"/>
    <property type="molecule type" value="Genomic_DNA"/>
</dbReference>
<dbReference type="AlphaFoldDB" id="A0A2X0QV11"/>
<name>A0A2X0QV11_9PROT</name>
<evidence type="ECO:0000313" key="1">
    <source>
        <dbReference type="EMBL" id="SPS05630.1"/>
    </source>
</evidence>
<accession>A0A2X0QV11</accession>